<dbReference type="GO" id="GO:0016787">
    <property type="term" value="F:hydrolase activity"/>
    <property type="evidence" value="ECO:0007669"/>
    <property type="project" value="InterPro"/>
</dbReference>
<sequence>MSLASMEISSTEEPASTGGSFWQHHRSTILTVILFVILFATGFFSALVYMLIRYLWLRLVRDPFLSPTDNLPSVLWEMFTTCPPNSKRTWPTIFFLVNVANEDNKSDDDDDNLQADDDNNDIMEQEREKAKYLDENRREARQRLVLIAIFYAIWTGLSAYSAYNPKLVKLTIPVPKLPAACDGYKLAMASDLHLGSMSGVNEAKFMVQKLNDLEPDGIALVGDVGDQTVNSVLKEKLAPLADLKAEDGVFYTFGNHENKQHVEDYRQLFRHEAPFKDKIVLLENEHTILSKGGMDGCQILLLGMADWSGFGTLRKRREGQVEPSLTEALHTTPGPDGTSIHVEEGPSVEDLPVIMMQHQPKNMTGAAEFGVGLQLSGHTHGGQLWPQHFVLFIYDAISGLWEYDVGKKYGPSYLFVSEGIVGYGPRLRFLSKTDYALLTLRSPAFMNADGLEPDTHITYATMAMYFAWIVFPISLLACMVPCCCWAKSGCKTYQPTLGRSSGEGRQLV</sequence>
<evidence type="ECO:0000313" key="6">
    <source>
        <dbReference type="Proteomes" id="UP001295423"/>
    </source>
</evidence>
<dbReference type="Gene3D" id="3.60.21.10">
    <property type="match status" value="1"/>
</dbReference>
<feature type="coiled-coil region" evidence="1">
    <location>
        <begin position="115"/>
        <end position="143"/>
    </location>
</feature>
<comment type="caution">
    <text evidence="5">The sequence shown here is derived from an EMBL/GenBank/DDBJ whole genome shotgun (WGS) entry which is preliminary data.</text>
</comment>
<dbReference type="PANTHER" id="PTHR31302">
    <property type="entry name" value="TRANSMEMBRANE PROTEIN WITH METALLOPHOSPHOESTERASE DOMAIN-RELATED"/>
    <property type="match status" value="1"/>
</dbReference>
<keyword evidence="1" id="KW-0175">Coiled coil</keyword>
<evidence type="ECO:0000256" key="2">
    <source>
        <dbReference type="SAM" id="MobiDB-lite"/>
    </source>
</evidence>
<evidence type="ECO:0000256" key="3">
    <source>
        <dbReference type="SAM" id="Phobius"/>
    </source>
</evidence>
<evidence type="ECO:0000313" key="5">
    <source>
        <dbReference type="EMBL" id="CAJ1967206.1"/>
    </source>
</evidence>
<proteinExistence type="predicted"/>
<keyword evidence="3" id="KW-1133">Transmembrane helix</keyword>
<dbReference type="Pfam" id="PF00149">
    <property type="entry name" value="Metallophos"/>
    <property type="match status" value="1"/>
</dbReference>
<dbReference type="PANTHER" id="PTHR31302:SF0">
    <property type="entry name" value="TRANSMEMBRANE PROTEIN WITH METALLOPHOSPHOESTERASE DOMAIN"/>
    <property type="match status" value="1"/>
</dbReference>
<dbReference type="InterPro" id="IPR004843">
    <property type="entry name" value="Calcineurin-like_PHP"/>
</dbReference>
<feature type="transmembrane region" description="Helical" evidence="3">
    <location>
        <begin position="29"/>
        <end position="52"/>
    </location>
</feature>
<feature type="transmembrane region" description="Helical" evidence="3">
    <location>
        <begin position="144"/>
        <end position="163"/>
    </location>
</feature>
<keyword evidence="6" id="KW-1185">Reference proteome</keyword>
<dbReference type="SUPFAM" id="SSF56300">
    <property type="entry name" value="Metallo-dependent phosphatases"/>
    <property type="match status" value="1"/>
</dbReference>
<gene>
    <name evidence="5" type="ORF">CYCCA115_LOCUS22665</name>
</gene>
<dbReference type="InterPro" id="IPR029052">
    <property type="entry name" value="Metallo-depent_PP-like"/>
</dbReference>
<feature type="region of interest" description="Disordered" evidence="2">
    <location>
        <begin position="321"/>
        <end position="340"/>
    </location>
</feature>
<evidence type="ECO:0000259" key="4">
    <source>
        <dbReference type="Pfam" id="PF00149"/>
    </source>
</evidence>
<feature type="region of interest" description="Disordered" evidence="2">
    <location>
        <begin position="1"/>
        <end position="20"/>
    </location>
</feature>
<dbReference type="EMBL" id="CAKOGP040002314">
    <property type="protein sequence ID" value="CAJ1967206.1"/>
    <property type="molecule type" value="Genomic_DNA"/>
</dbReference>
<dbReference type="Proteomes" id="UP001295423">
    <property type="component" value="Unassembled WGS sequence"/>
</dbReference>
<dbReference type="AlphaFoldDB" id="A0AAD2JNN6"/>
<evidence type="ECO:0000256" key="1">
    <source>
        <dbReference type="SAM" id="Coils"/>
    </source>
</evidence>
<feature type="domain" description="Calcineurin-like phosphoesterase" evidence="4">
    <location>
        <begin position="185"/>
        <end position="381"/>
    </location>
</feature>
<accession>A0AAD2JNN6</accession>
<name>A0AAD2JNN6_9STRA</name>
<organism evidence="5 6">
    <name type="scientific">Cylindrotheca closterium</name>
    <dbReference type="NCBI Taxonomy" id="2856"/>
    <lineage>
        <taxon>Eukaryota</taxon>
        <taxon>Sar</taxon>
        <taxon>Stramenopiles</taxon>
        <taxon>Ochrophyta</taxon>
        <taxon>Bacillariophyta</taxon>
        <taxon>Bacillariophyceae</taxon>
        <taxon>Bacillariophycidae</taxon>
        <taxon>Bacillariales</taxon>
        <taxon>Bacillariaceae</taxon>
        <taxon>Cylindrotheca</taxon>
    </lineage>
</organism>
<keyword evidence="3" id="KW-0472">Membrane</keyword>
<dbReference type="InterPro" id="IPR051158">
    <property type="entry name" value="Metallophosphoesterase_sf"/>
</dbReference>
<feature type="transmembrane region" description="Helical" evidence="3">
    <location>
        <begin position="465"/>
        <end position="486"/>
    </location>
</feature>
<feature type="compositionally biased region" description="Polar residues" evidence="2">
    <location>
        <begin position="7"/>
        <end position="20"/>
    </location>
</feature>
<protein>
    <recommendedName>
        <fullName evidence="4">Calcineurin-like phosphoesterase domain-containing protein</fullName>
    </recommendedName>
</protein>
<reference evidence="5" key="1">
    <citation type="submission" date="2023-08" db="EMBL/GenBank/DDBJ databases">
        <authorList>
            <person name="Audoor S."/>
            <person name="Bilcke G."/>
        </authorList>
    </citation>
    <scope>NUCLEOTIDE SEQUENCE</scope>
</reference>
<keyword evidence="3" id="KW-0812">Transmembrane</keyword>